<evidence type="ECO:0000313" key="1">
    <source>
        <dbReference type="EMBL" id="KAK3170899.1"/>
    </source>
</evidence>
<protein>
    <submittedName>
        <fullName evidence="1">Uncharacterized protein</fullName>
    </submittedName>
</protein>
<evidence type="ECO:0000313" key="2">
    <source>
        <dbReference type="Proteomes" id="UP001276659"/>
    </source>
</evidence>
<organism evidence="1 2">
    <name type="scientific">Lepraria neglecta</name>
    <dbReference type="NCBI Taxonomy" id="209136"/>
    <lineage>
        <taxon>Eukaryota</taxon>
        <taxon>Fungi</taxon>
        <taxon>Dikarya</taxon>
        <taxon>Ascomycota</taxon>
        <taxon>Pezizomycotina</taxon>
        <taxon>Lecanoromycetes</taxon>
        <taxon>OSLEUM clade</taxon>
        <taxon>Lecanoromycetidae</taxon>
        <taxon>Lecanorales</taxon>
        <taxon>Lecanorineae</taxon>
        <taxon>Stereocaulaceae</taxon>
        <taxon>Lepraria</taxon>
    </lineage>
</organism>
<comment type="caution">
    <text evidence="1">The sequence shown here is derived from an EMBL/GenBank/DDBJ whole genome shotgun (WGS) entry which is preliminary data.</text>
</comment>
<sequence length="520" mass="58823">MARTSSRIRARNEAAIPSPHILQPPQGVTCHIDKLSPEILTNVLQRVRNSWAKSEANDFAGILTVRHRWHEIAKPILCTDIVLTNTTLPLFLARITARDINSIRSLTIIISPLAGEKEAAKIPQPHGPTSRDWRRPPPLTNGIWRHLRRMAKWLPIMERLASFSFRVQQPDPRRCSERWLKDKVLKLLLKNLPLSCTGIELDTAGFGDDDQKVHLCDTLRDIMPRMKNARLHLDTLCEHMLKGKGSAAAEPVAAELALAEPAAEDPQREEPALAEQPKRYVHAPDLETLILHMNICISDSVNAADFKTSTCNMTPQPQSIRNALRSAFGAQAFPNVTRLSVFKIEIPIDRLDAMDNPPCDFLWTCLIENDLLGQYKIIMPYLRVEGYPDADFLRYRDAKGEARSAFGNWEALTSLAEDNAWVTTASGSRLPGTFLESSWAEDKGYEMDDGTVDLFDQEPALAQRTRHLTTPNQPSGLKYYYGYGDVGELVRCVMVRDTMMQSEEVFEERACKGKLWYWLE</sequence>
<proteinExistence type="predicted"/>
<dbReference type="AlphaFoldDB" id="A0AAD9Z3R7"/>
<accession>A0AAD9Z3R7</accession>
<dbReference type="EMBL" id="JASNWA010000008">
    <property type="protein sequence ID" value="KAK3170899.1"/>
    <property type="molecule type" value="Genomic_DNA"/>
</dbReference>
<reference evidence="1" key="1">
    <citation type="submission" date="2022-11" db="EMBL/GenBank/DDBJ databases">
        <title>Chromosomal genome sequence assembly and mating type (MAT) locus characterization of the leprose asexual lichenized fungus Lepraria neglecta (Nyl.) Erichsen.</title>
        <authorList>
            <person name="Allen J.L."/>
            <person name="Pfeffer B."/>
        </authorList>
    </citation>
    <scope>NUCLEOTIDE SEQUENCE</scope>
    <source>
        <strain evidence="1">Allen 5258</strain>
    </source>
</reference>
<gene>
    <name evidence="1" type="ORF">OEA41_002983</name>
</gene>
<name>A0AAD9Z3R7_9LECA</name>
<keyword evidence="2" id="KW-1185">Reference proteome</keyword>
<dbReference type="Proteomes" id="UP001276659">
    <property type="component" value="Unassembled WGS sequence"/>
</dbReference>